<proteinExistence type="predicted"/>
<keyword evidence="1" id="KW-0472">Membrane</keyword>
<dbReference type="AlphaFoldDB" id="A0A843TR69"/>
<keyword evidence="3" id="KW-1185">Reference proteome</keyword>
<sequence length="580" mass="64123">MSPPRWRHRCYRLQEFLKATHRCVATWVATLKVSPYQGATHRGSLLQGLNHTTITTAGREICDMGPVAFSNPEGDIGHVAIPCSTVKSTCHIATYNYTTKVHAAGSTARRRHRANWKATSHMSSSEGDIPCVATLDGRRLCYLGQPQHICQVLVCTLSLKYLLKNLRTNGQDGCHCPLPEARRLLLLTLLLLLLLLRTLLLLLTLLIYCQTNLIQLCTVHGLEGALELMDPTLCSIRIAVAYIPRRSKTKEPLQKHGAVLRCCCCYWSLLPNYGWYLWLNRCCLRGRWWLLLCCHLCKLLTSCWHLLVRLVLLLRRVLPRTLKHRSPPLLHDGRRGRKWIPLLLLRSSLRQRVVRLLELLGLSTERHLLGSNCNIPCYPDQSPSIKGGDTGCQHLAVDLTVEQGIATCPMSPSGLLKATGPMSPSHVQRVKCSGREHKPQFVSLLGEGFSSGELRLGDSVGGLGGRPWCSFARWRHIDASPSGTPEGDNIYVATLGCAGLGVAIMMATPGLSPSQSEKGLGNLLSRVLLQAAGFARVVDFGSSRGKRWDSDVVVCGALLAKTSETSQQFPPRRSEETGPQ</sequence>
<keyword evidence="1" id="KW-1133">Transmembrane helix</keyword>
<dbReference type="EMBL" id="NMUH01000082">
    <property type="protein sequence ID" value="MQL70909.1"/>
    <property type="molecule type" value="Genomic_DNA"/>
</dbReference>
<feature type="transmembrane region" description="Helical" evidence="1">
    <location>
        <begin position="288"/>
        <end position="314"/>
    </location>
</feature>
<accession>A0A843TR69</accession>
<evidence type="ECO:0000256" key="1">
    <source>
        <dbReference type="SAM" id="Phobius"/>
    </source>
</evidence>
<feature type="transmembrane region" description="Helical" evidence="1">
    <location>
        <begin position="258"/>
        <end position="276"/>
    </location>
</feature>
<evidence type="ECO:0000313" key="3">
    <source>
        <dbReference type="Proteomes" id="UP000652761"/>
    </source>
</evidence>
<reference evidence="2" key="1">
    <citation type="submission" date="2017-07" db="EMBL/GenBank/DDBJ databases">
        <title>Taro Niue Genome Assembly and Annotation.</title>
        <authorList>
            <person name="Atibalentja N."/>
            <person name="Keating K."/>
            <person name="Fields C.J."/>
        </authorList>
    </citation>
    <scope>NUCLEOTIDE SEQUENCE</scope>
    <source>
        <strain evidence="2">Niue_2</strain>
        <tissue evidence="2">Leaf</tissue>
    </source>
</reference>
<evidence type="ECO:0000313" key="2">
    <source>
        <dbReference type="EMBL" id="MQL70909.1"/>
    </source>
</evidence>
<name>A0A843TR69_COLES</name>
<comment type="caution">
    <text evidence="2">The sequence shown here is derived from an EMBL/GenBank/DDBJ whole genome shotgun (WGS) entry which is preliminary data.</text>
</comment>
<dbReference type="Proteomes" id="UP000652761">
    <property type="component" value="Unassembled WGS sequence"/>
</dbReference>
<gene>
    <name evidence="2" type="ORF">Taro_003224</name>
</gene>
<organism evidence="2 3">
    <name type="scientific">Colocasia esculenta</name>
    <name type="common">Wild taro</name>
    <name type="synonym">Arum esculentum</name>
    <dbReference type="NCBI Taxonomy" id="4460"/>
    <lineage>
        <taxon>Eukaryota</taxon>
        <taxon>Viridiplantae</taxon>
        <taxon>Streptophyta</taxon>
        <taxon>Embryophyta</taxon>
        <taxon>Tracheophyta</taxon>
        <taxon>Spermatophyta</taxon>
        <taxon>Magnoliopsida</taxon>
        <taxon>Liliopsida</taxon>
        <taxon>Araceae</taxon>
        <taxon>Aroideae</taxon>
        <taxon>Colocasieae</taxon>
        <taxon>Colocasia</taxon>
    </lineage>
</organism>
<keyword evidence="1" id="KW-0812">Transmembrane</keyword>
<protein>
    <submittedName>
        <fullName evidence="2">Uncharacterized protein</fullName>
    </submittedName>
</protein>
<feature type="transmembrane region" description="Helical" evidence="1">
    <location>
        <begin position="184"/>
        <end position="208"/>
    </location>
</feature>